<dbReference type="Proteomes" id="UP000585474">
    <property type="component" value="Unassembled WGS sequence"/>
</dbReference>
<dbReference type="EMBL" id="BJWL01000005">
    <property type="protein sequence ID" value="GFY87371.1"/>
    <property type="molecule type" value="Genomic_DNA"/>
</dbReference>
<evidence type="ECO:0000256" key="1">
    <source>
        <dbReference type="SAM" id="MobiDB-lite"/>
    </source>
</evidence>
<protein>
    <submittedName>
        <fullName evidence="2">Uncharacterized protein</fullName>
    </submittedName>
</protein>
<sequence>MLDLKDCSFASSGGIMRISKGNKNMLQEMKTRGLYRLEGIVQTREATVRHGSSGISKDKGSNSCTKVHEASARVPGISVVVQEYKEML</sequence>
<accession>A0A7J0ELN3</accession>
<feature type="region of interest" description="Disordered" evidence="1">
    <location>
        <begin position="48"/>
        <end position="67"/>
    </location>
</feature>
<proteinExistence type="predicted"/>
<name>A0A7J0ELN3_9ERIC</name>
<evidence type="ECO:0000313" key="3">
    <source>
        <dbReference type="Proteomes" id="UP000585474"/>
    </source>
</evidence>
<reference evidence="2 3" key="1">
    <citation type="submission" date="2019-07" db="EMBL/GenBank/DDBJ databases">
        <title>De Novo Assembly of kiwifruit Actinidia rufa.</title>
        <authorList>
            <person name="Sugita-Konishi S."/>
            <person name="Sato K."/>
            <person name="Mori E."/>
            <person name="Abe Y."/>
            <person name="Kisaki G."/>
            <person name="Hamano K."/>
            <person name="Suezawa K."/>
            <person name="Otani M."/>
            <person name="Fukuda T."/>
            <person name="Manabe T."/>
            <person name="Gomi K."/>
            <person name="Tabuchi M."/>
            <person name="Akimitsu K."/>
            <person name="Kataoka I."/>
        </authorList>
    </citation>
    <scope>NUCLEOTIDE SEQUENCE [LARGE SCALE GENOMIC DNA]</scope>
    <source>
        <strain evidence="3">cv. Fuchu</strain>
    </source>
</reference>
<gene>
    <name evidence="2" type="ORF">Acr_05g0010100</name>
</gene>
<dbReference type="AlphaFoldDB" id="A0A7J0ELN3"/>
<feature type="compositionally biased region" description="Basic and acidic residues" evidence="1">
    <location>
        <begin position="56"/>
        <end position="67"/>
    </location>
</feature>
<keyword evidence="3" id="KW-1185">Reference proteome</keyword>
<evidence type="ECO:0000313" key="2">
    <source>
        <dbReference type="EMBL" id="GFY87371.1"/>
    </source>
</evidence>
<comment type="caution">
    <text evidence="2">The sequence shown here is derived from an EMBL/GenBank/DDBJ whole genome shotgun (WGS) entry which is preliminary data.</text>
</comment>
<organism evidence="2 3">
    <name type="scientific">Actinidia rufa</name>
    <dbReference type="NCBI Taxonomy" id="165716"/>
    <lineage>
        <taxon>Eukaryota</taxon>
        <taxon>Viridiplantae</taxon>
        <taxon>Streptophyta</taxon>
        <taxon>Embryophyta</taxon>
        <taxon>Tracheophyta</taxon>
        <taxon>Spermatophyta</taxon>
        <taxon>Magnoliopsida</taxon>
        <taxon>eudicotyledons</taxon>
        <taxon>Gunneridae</taxon>
        <taxon>Pentapetalae</taxon>
        <taxon>asterids</taxon>
        <taxon>Ericales</taxon>
        <taxon>Actinidiaceae</taxon>
        <taxon>Actinidia</taxon>
    </lineage>
</organism>